<feature type="transmembrane region" description="Helical" evidence="1">
    <location>
        <begin position="201"/>
        <end position="218"/>
    </location>
</feature>
<feature type="transmembrane region" description="Helical" evidence="1">
    <location>
        <begin position="99"/>
        <end position="118"/>
    </location>
</feature>
<protein>
    <recommendedName>
        <fullName evidence="4">Prenyltransferase</fullName>
    </recommendedName>
</protein>
<accession>A0ABR6PWA8</accession>
<keyword evidence="1" id="KW-0812">Transmembrane</keyword>
<feature type="transmembrane region" description="Helical" evidence="1">
    <location>
        <begin position="73"/>
        <end position="93"/>
    </location>
</feature>
<dbReference type="EMBL" id="JACHKS010000001">
    <property type="protein sequence ID" value="MBB6330005.1"/>
    <property type="molecule type" value="Genomic_DNA"/>
</dbReference>
<sequence>MNQNFFKGAIDWYINSSFHVAAAAVALVGVTNYYAKLEYNYSLLIFVFCATMSSYNITKYYEYVRTHIHFKKTLQSIIIFTIIGLIASIYYYFTFNYRTQITIFLFAILNSLYVIPFGKSKLNLRNRAGIKIYIVSICWSAITLLLPILEANAPLQPYVIFAFIQRFILTLILILIFEIIDLGSDDSQLKTLPQVIGTNNTKAFIYLLVVAFFVLDFYKRTQFHYQIIINLIVIASIIAFTYFADKNKNKYYTLLWAEGIPLLWFTLMLITFICKLN</sequence>
<reference evidence="2 3" key="1">
    <citation type="submission" date="2020-08" db="EMBL/GenBank/DDBJ databases">
        <title>Functional genomics of gut bacteria from endangered species of beetles.</title>
        <authorList>
            <person name="Carlos-Shanley C."/>
        </authorList>
    </citation>
    <scope>NUCLEOTIDE SEQUENCE [LARGE SCALE GENOMIC DNA]</scope>
    <source>
        <strain evidence="2 3">S00068</strain>
    </source>
</reference>
<feature type="transmembrane region" description="Helical" evidence="1">
    <location>
        <begin position="155"/>
        <end position="180"/>
    </location>
</feature>
<dbReference type="Proteomes" id="UP000587367">
    <property type="component" value="Unassembled WGS sequence"/>
</dbReference>
<feature type="transmembrane region" description="Helical" evidence="1">
    <location>
        <begin position="224"/>
        <end position="244"/>
    </location>
</feature>
<comment type="caution">
    <text evidence="2">The sequence shown here is derived from an EMBL/GenBank/DDBJ whole genome shotgun (WGS) entry which is preliminary data.</text>
</comment>
<organism evidence="2 3">
    <name type="scientific">Chryseobacterium sediminis</name>
    <dbReference type="NCBI Taxonomy" id="1679494"/>
    <lineage>
        <taxon>Bacteria</taxon>
        <taxon>Pseudomonadati</taxon>
        <taxon>Bacteroidota</taxon>
        <taxon>Flavobacteriia</taxon>
        <taxon>Flavobacteriales</taxon>
        <taxon>Weeksellaceae</taxon>
        <taxon>Chryseobacterium group</taxon>
        <taxon>Chryseobacterium</taxon>
    </lineage>
</organism>
<gene>
    <name evidence="2" type="ORF">HNP24_000955</name>
</gene>
<keyword evidence="3" id="KW-1185">Reference proteome</keyword>
<evidence type="ECO:0008006" key="4">
    <source>
        <dbReference type="Google" id="ProtNLM"/>
    </source>
</evidence>
<dbReference type="RefSeq" id="WP_184553370.1">
    <property type="nucleotide sequence ID" value="NZ_JACHKS010000001.1"/>
</dbReference>
<proteinExistence type="predicted"/>
<feature type="transmembrane region" description="Helical" evidence="1">
    <location>
        <begin position="12"/>
        <end position="35"/>
    </location>
</feature>
<evidence type="ECO:0000256" key="1">
    <source>
        <dbReference type="SAM" id="Phobius"/>
    </source>
</evidence>
<keyword evidence="1" id="KW-0472">Membrane</keyword>
<evidence type="ECO:0000313" key="2">
    <source>
        <dbReference type="EMBL" id="MBB6330005.1"/>
    </source>
</evidence>
<name>A0ABR6PWA8_9FLAO</name>
<evidence type="ECO:0000313" key="3">
    <source>
        <dbReference type="Proteomes" id="UP000587367"/>
    </source>
</evidence>
<feature type="transmembrane region" description="Helical" evidence="1">
    <location>
        <begin position="251"/>
        <end position="273"/>
    </location>
</feature>
<feature type="transmembrane region" description="Helical" evidence="1">
    <location>
        <begin position="130"/>
        <end position="149"/>
    </location>
</feature>
<keyword evidence="1" id="KW-1133">Transmembrane helix</keyword>
<feature type="transmembrane region" description="Helical" evidence="1">
    <location>
        <begin position="41"/>
        <end position="61"/>
    </location>
</feature>